<evidence type="ECO:0000313" key="2">
    <source>
        <dbReference type="EMBL" id="KIN00718.1"/>
    </source>
</evidence>
<keyword evidence="1" id="KW-0732">Signal</keyword>
<sequence>MVNIQTIVFALVAGLAGAKNLKVRGTTNVFTRDEVALDKEFAACEAAIKAQGKPTVTQQSDTVFIVTNYPAVCAEEAQAFKPVGNTTMVVSNNQIIITNAPGGFISTIEE</sequence>
<evidence type="ECO:0000313" key="3">
    <source>
        <dbReference type="Proteomes" id="UP000054321"/>
    </source>
</evidence>
<reference evidence="3" key="2">
    <citation type="submission" date="2015-01" db="EMBL/GenBank/DDBJ databases">
        <title>Evolutionary Origins and Diversification of the Mycorrhizal Mutualists.</title>
        <authorList>
            <consortium name="DOE Joint Genome Institute"/>
            <consortium name="Mycorrhizal Genomics Consortium"/>
            <person name="Kohler A."/>
            <person name="Kuo A."/>
            <person name="Nagy L.G."/>
            <person name="Floudas D."/>
            <person name="Copeland A."/>
            <person name="Barry K.W."/>
            <person name="Cichocki N."/>
            <person name="Veneault-Fourrey C."/>
            <person name="LaButti K."/>
            <person name="Lindquist E.A."/>
            <person name="Lipzen A."/>
            <person name="Lundell T."/>
            <person name="Morin E."/>
            <person name="Murat C."/>
            <person name="Riley R."/>
            <person name="Ohm R."/>
            <person name="Sun H."/>
            <person name="Tunlid A."/>
            <person name="Henrissat B."/>
            <person name="Grigoriev I.V."/>
            <person name="Hibbett D.S."/>
            <person name="Martin F."/>
        </authorList>
    </citation>
    <scope>NUCLEOTIDE SEQUENCE [LARGE SCALE GENOMIC DNA]</scope>
    <source>
        <strain evidence="3">Zn</strain>
    </source>
</reference>
<feature type="signal peptide" evidence="1">
    <location>
        <begin position="1"/>
        <end position="18"/>
    </location>
</feature>
<protein>
    <submittedName>
        <fullName evidence="2">Uncharacterized protein</fullName>
    </submittedName>
</protein>
<organism evidence="2 3">
    <name type="scientific">Oidiodendron maius (strain Zn)</name>
    <dbReference type="NCBI Taxonomy" id="913774"/>
    <lineage>
        <taxon>Eukaryota</taxon>
        <taxon>Fungi</taxon>
        <taxon>Dikarya</taxon>
        <taxon>Ascomycota</taxon>
        <taxon>Pezizomycotina</taxon>
        <taxon>Leotiomycetes</taxon>
        <taxon>Leotiomycetes incertae sedis</taxon>
        <taxon>Myxotrichaceae</taxon>
        <taxon>Oidiodendron</taxon>
    </lineage>
</organism>
<dbReference type="InParanoid" id="A0A0C3DFH8"/>
<proteinExistence type="predicted"/>
<evidence type="ECO:0000256" key="1">
    <source>
        <dbReference type="SAM" id="SignalP"/>
    </source>
</evidence>
<dbReference type="HOGENOM" id="CLU_2171771_0_0_1"/>
<dbReference type="AlphaFoldDB" id="A0A0C3DFH8"/>
<dbReference type="EMBL" id="KN832877">
    <property type="protein sequence ID" value="KIN00718.1"/>
    <property type="molecule type" value="Genomic_DNA"/>
</dbReference>
<keyword evidence="3" id="KW-1185">Reference proteome</keyword>
<reference evidence="2 3" key="1">
    <citation type="submission" date="2014-04" db="EMBL/GenBank/DDBJ databases">
        <authorList>
            <consortium name="DOE Joint Genome Institute"/>
            <person name="Kuo A."/>
            <person name="Martino E."/>
            <person name="Perotto S."/>
            <person name="Kohler A."/>
            <person name="Nagy L.G."/>
            <person name="Floudas D."/>
            <person name="Copeland A."/>
            <person name="Barry K.W."/>
            <person name="Cichocki N."/>
            <person name="Veneault-Fourrey C."/>
            <person name="LaButti K."/>
            <person name="Lindquist E.A."/>
            <person name="Lipzen A."/>
            <person name="Lundell T."/>
            <person name="Morin E."/>
            <person name="Murat C."/>
            <person name="Sun H."/>
            <person name="Tunlid A."/>
            <person name="Henrissat B."/>
            <person name="Grigoriev I.V."/>
            <person name="Hibbett D.S."/>
            <person name="Martin F."/>
            <person name="Nordberg H.P."/>
            <person name="Cantor M.N."/>
            <person name="Hua S.X."/>
        </authorList>
    </citation>
    <scope>NUCLEOTIDE SEQUENCE [LARGE SCALE GENOMIC DNA]</scope>
    <source>
        <strain evidence="2 3">Zn</strain>
    </source>
</reference>
<name>A0A0C3DFH8_OIDMZ</name>
<dbReference type="Proteomes" id="UP000054321">
    <property type="component" value="Unassembled WGS sequence"/>
</dbReference>
<gene>
    <name evidence="2" type="ORF">OIDMADRAFT_55286</name>
</gene>
<feature type="chain" id="PRO_5002163456" evidence="1">
    <location>
        <begin position="19"/>
        <end position="110"/>
    </location>
</feature>
<accession>A0A0C3DFH8</accession>